<sequence>LWATLLVVLVACLTWHSAGAFSFSRLFPASRRGVRGTLLSTLTSHKPSNSALKNAVKQAAAIKQQQQQLKHNIIKQQQEAVKQAPPPAVPFTNSPIYYIRLPPSPYVYMPGLGYVSPNTNALDFLRPNVPFLNNGKPSNVYHFKSPIQHITTTTSPPSTTTTTTTTTTTPTPPTTTTTAMEIQKPGPTKKPSPITWLPGSWLFNGRPSNLFIFRSPFVPAHLDKHRQAFAKPGTYLK</sequence>
<gene>
    <name evidence="4" type="ORF">Pcinc_030020</name>
</gene>
<feature type="compositionally biased region" description="Low complexity" evidence="2">
    <location>
        <begin position="151"/>
        <end position="178"/>
    </location>
</feature>
<keyword evidence="5" id="KW-1185">Reference proteome</keyword>
<dbReference type="Proteomes" id="UP001286313">
    <property type="component" value="Unassembled WGS sequence"/>
</dbReference>
<reference evidence="4" key="1">
    <citation type="submission" date="2023-10" db="EMBL/GenBank/DDBJ databases">
        <title>Genome assemblies of two species of porcelain crab, Petrolisthes cinctipes and Petrolisthes manimaculis (Anomura: Porcellanidae).</title>
        <authorList>
            <person name="Angst P."/>
        </authorList>
    </citation>
    <scope>NUCLEOTIDE SEQUENCE</scope>
    <source>
        <strain evidence="4">PB745_01</strain>
        <tissue evidence="4">Gill</tissue>
    </source>
</reference>
<dbReference type="AlphaFoldDB" id="A0AAE1K367"/>
<dbReference type="InterPro" id="IPR031983">
    <property type="entry name" value="DUF4786"/>
</dbReference>
<evidence type="ECO:0000256" key="2">
    <source>
        <dbReference type="SAM" id="MobiDB-lite"/>
    </source>
</evidence>
<dbReference type="Pfam" id="PF16027">
    <property type="entry name" value="DUF4786"/>
    <property type="match status" value="1"/>
</dbReference>
<dbReference type="EMBL" id="JAWQEG010003831">
    <property type="protein sequence ID" value="KAK3864276.1"/>
    <property type="molecule type" value="Genomic_DNA"/>
</dbReference>
<name>A0AAE1K367_PETCI</name>
<feature type="non-terminal residue" evidence="4">
    <location>
        <position position="1"/>
    </location>
</feature>
<evidence type="ECO:0000313" key="5">
    <source>
        <dbReference type="Proteomes" id="UP001286313"/>
    </source>
</evidence>
<keyword evidence="1" id="KW-0175">Coiled coil</keyword>
<feature type="coiled-coil region" evidence="1">
    <location>
        <begin position="52"/>
        <end position="79"/>
    </location>
</feature>
<keyword evidence="3" id="KW-0732">Signal</keyword>
<evidence type="ECO:0000313" key="4">
    <source>
        <dbReference type="EMBL" id="KAK3864276.1"/>
    </source>
</evidence>
<comment type="caution">
    <text evidence="4">The sequence shown here is derived from an EMBL/GenBank/DDBJ whole genome shotgun (WGS) entry which is preliminary data.</text>
</comment>
<feature type="chain" id="PRO_5041957501" evidence="3">
    <location>
        <begin position="21"/>
        <end position="237"/>
    </location>
</feature>
<evidence type="ECO:0000256" key="3">
    <source>
        <dbReference type="SAM" id="SignalP"/>
    </source>
</evidence>
<protein>
    <submittedName>
        <fullName evidence="4">Uncharacterized protein</fullName>
    </submittedName>
</protein>
<feature type="signal peptide" evidence="3">
    <location>
        <begin position="1"/>
        <end position="20"/>
    </location>
</feature>
<accession>A0AAE1K367</accession>
<proteinExistence type="predicted"/>
<organism evidence="4 5">
    <name type="scientific">Petrolisthes cinctipes</name>
    <name type="common">Flat porcelain crab</name>
    <dbReference type="NCBI Taxonomy" id="88211"/>
    <lineage>
        <taxon>Eukaryota</taxon>
        <taxon>Metazoa</taxon>
        <taxon>Ecdysozoa</taxon>
        <taxon>Arthropoda</taxon>
        <taxon>Crustacea</taxon>
        <taxon>Multicrustacea</taxon>
        <taxon>Malacostraca</taxon>
        <taxon>Eumalacostraca</taxon>
        <taxon>Eucarida</taxon>
        <taxon>Decapoda</taxon>
        <taxon>Pleocyemata</taxon>
        <taxon>Anomura</taxon>
        <taxon>Galatheoidea</taxon>
        <taxon>Porcellanidae</taxon>
        <taxon>Petrolisthes</taxon>
    </lineage>
</organism>
<feature type="region of interest" description="Disordered" evidence="2">
    <location>
        <begin position="149"/>
        <end position="190"/>
    </location>
</feature>
<evidence type="ECO:0000256" key="1">
    <source>
        <dbReference type="SAM" id="Coils"/>
    </source>
</evidence>